<protein>
    <submittedName>
        <fullName evidence="1">Uncharacterized protein</fullName>
    </submittedName>
</protein>
<dbReference type="Proteomes" id="UP001163321">
    <property type="component" value="Chromosome 13"/>
</dbReference>
<comment type="caution">
    <text evidence="1">The sequence shown here is derived from an EMBL/GenBank/DDBJ whole genome shotgun (WGS) entry which is preliminary data.</text>
</comment>
<name>A0ACC0WFM0_9STRA</name>
<gene>
    <name evidence="1" type="ORF">PsorP6_013394</name>
</gene>
<sequence length="195" mass="21613">MTSMHSSLCQSSVRSIASSDSTSSVTAGVAPVSNSSAAKHTSHSVDSCYHLRSPLASSKKSNTNVKPASPIRCGDLSAYYTFSNRDTKIIQDKLPGLSGFLEYRKLNGSWRSFFFQTIGHQLVLYRVHSTHQVLIMSTDIRNASEIALEYDEVNVQEETRLLRLGINGTTIILRAVTHWAAAYWVDVRTIETMLI</sequence>
<evidence type="ECO:0000313" key="2">
    <source>
        <dbReference type="Proteomes" id="UP001163321"/>
    </source>
</evidence>
<evidence type="ECO:0000313" key="1">
    <source>
        <dbReference type="EMBL" id="KAI9917557.1"/>
    </source>
</evidence>
<proteinExistence type="predicted"/>
<organism evidence="1 2">
    <name type="scientific">Peronosclerospora sorghi</name>
    <dbReference type="NCBI Taxonomy" id="230839"/>
    <lineage>
        <taxon>Eukaryota</taxon>
        <taxon>Sar</taxon>
        <taxon>Stramenopiles</taxon>
        <taxon>Oomycota</taxon>
        <taxon>Peronosporomycetes</taxon>
        <taxon>Peronosporales</taxon>
        <taxon>Peronosporaceae</taxon>
        <taxon>Peronosclerospora</taxon>
    </lineage>
</organism>
<dbReference type="EMBL" id="CM047592">
    <property type="protein sequence ID" value="KAI9917557.1"/>
    <property type="molecule type" value="Genomic_DNA"/>
</dbReference>
<accession>A0ACC0WFM0</accession>
<keyword evidence="2" id="KW-1185">Reference proteome</keyword>
<reference evidence="1 2" key="1">
    <citation type="journal article" date="2022" name="bioRxiv">
        <title>The genome of the oomycete Peronosclerospora sorghi, a cosmopolitan pathogen of maize and sorghum, is inflated with dispersed pseudogenes.</title>
        <authorList>
            <person name="Fletcher K."/>
            <person name="Martin F."/>
            <person name="Isakeit T."/>
            <person name="Cavanaugh K."/>
            <person name="Magill C."/>
            <person name="Michelmore R."/>
        </authorList>
    </citation>
    <scope>NUCLEOTIDE SEQUENCE [LARGE SCALE GENOMIC DNA]</scope>
    <source>
        <strain evidence="1">P6</strain>
    </source>
</reference>